<dbReference type="InterPro" id="IPR053175">
    <property type="entry name" value="DHMBA_Reg_Transcription_Factor"/>
</dbReference>
<protein>
    <recommendedName>
        <fullName evidence="2">Zn(2)-C6 fungal-type domain-containing protein</fullName>
    </recommendedName>
</protein>
<sequence length="500" mass="55920">MVFCGRPSKACQRCRERKLRCDLRIPSCGQCNRALAKCHGYRDTRQIQIRNESQVVRMKALQKVTPSPIPSRIRALPLSLEAQARDMFFRFYVNGFSTTWSFLRPFYHPTYAPLHLSMSIDCVSLAFVSLGGCADEAALVPAREKYASALRMTNKALQNKNSASNDVTILVSALLLDLFEKMTNTRHRGSNSWTSHIDGALGLVRLRGIDKFQTPEAVRILVRLSTNLLISCIAIDHRIPDELQELRDHASTHLNVDDPKWRVTDLSVQYANLRGDIRTGAIPSDKIIARTLELDAKYAAIRATMPPSWQYTTALAPQSSPHIYNRTYFPYLDRHITQTWNVTRFTRILLNELILAHCSASSPLADQAIEVIQTIVFDICAAAPQYIDCAHAASHLLPESQNPPWPPGTGIPAQDGSPHTHCPSQKMSAYTLIFPLFVAAQSRYSPPGVRSWIAKQMRWMDVHFGIRIGGTVAALLEKEGDVEVGAWTVYAMLGSYAFAA</sequence>
<dbReference type="Gene3D" id="4.10.240.10">
    <property type="entry name" value="Zn(2)-C6 fungal-type DNA-binding domain"/>
    <property type="match status" value="1"/>
</dbReference>
<evidence type="ECO:0000259" key="2">
    <source>
        <dbReference type="PROSITE" id="PS50048"/>
    </source>
</evidence>
<dbReference type="GO" id="GO:0008270">
    <property type="term" value="F:zinc ion binding"/>
    <property type="evidence" value="ECO:0007669"/>
    <property type="project" value="InterPro"/>
</dbReference>
<dbReference type="Pfam" id="PF00172">
    <property type="entry name" value="Zn_clus"/>
    <property type="match status" value="1"/>
</dbReference>
<dbReference type="RefSeq" id="XP_033577374.1">
    <property type="nucleotide sequence ID" value="XM_033724356.1"/>
</dbReference>
<dbReference type="InterPro" id="IPR036864">
    <property type="entry name" value="Zn2-C6_fun-type_DNA-bd_sf"/>
</dbReference>
<dbReference type="OrthoDB" id="5429770at2759"/>
<evidence type="ECO:0000313" key="5">
    <source>
        <dbReference type="RefSeq" id="XP_033577374.1"/>
    </source>
</evidence>
<gene>
    <name evidence="3 5" type="ORF">BDZ99DRAFT_508838</name>
</gene>
<feature type="domain" description="Zn(2)-C6 fungal-type" evidence="2">
    <location>
        <begin position="10"/>
        <end position="38"/>
    </location>
</feature>
<proteinExistence type="predicted"/>
<accession>A0A6A6YNQ4</accession>
<organism evidence="3">
    <name type="scientific">Mytilinidion resinicola</name>
    <dbReference type="NCBI Taxonomy" id="574789"/>
    <lineage>
        <taxon>Eukaryota</taxon>
        <taxon>Fungi</taxon>
        <taxon>Dikarya</taxon>
        <taxon>Ascomycota</taxon>
        <taxon>Pezizomycotina</taxon>
        <taxon>Dothideomycetes</taxon>
        <taxon>Pleosporomycetidae</taxon>
        <taxon>Mytilinidiales</taxon>
        <taxon>Mytilinidiaceae</taxon>
        <taxon>Mytilinidion</taxon>
    </lineage>
</organism>
<dbReference type="SMART" id="SM00066">
    <property type="entry name" value="GAL4"/>
    <property type="match status" value="1"/>
</dbReference>
<dbReference type="AlphaFoldDB" id="A0A6A6YNQ4"/>
<reference evidence="5" key="2">
    <citation type="submission" date="2020-04" db="EMBL/GenBank/DDBJ databases">
        <authorList>
            <consortium name="NCBI Genome Project"/>
        </authorList>
    </citation>
    <scope>NUCLEOTIDE SEQUENCE</scope>
    <source>
        <strain evidence="5">CBS 304.34</strain>
    </source>
</reference>
<dbReference type="PROSITE" id="PS00463">
    <property type="entry name" value="ZN2_CY6_FUNGAL_1"/>
    <property type="match status" value="1"/>
</dbReference>
<reference evidence="5" key="3">
    <citation type="submission" date="2025-04" db="UniProtKB">
        <authorList>
            <consortium name="RefSeq"/>
        </authorList>
    </citation>
    <scope>IDENTIFICATION</scope>
    <source>
        <strain evidence="5">CBS 304.34</strain>
    </source>
</reference>
<name>A0A6A6YNQ4_9PEZI</name>
<evidence type="ECO:0000256" key="1">
    <source>
        <dbReference type="ARBA" id="ARBA00023242"/>
    </source>
</evidence>
<dbReference type="PROSITE" id="PS50048">
    <property type="entry name" value="ZN2_CY6_FUNGAL_2"/>
    <property type="match status" value="1"/>
</dbReference>
<dbReference type="Proteomes" id="UP000504636">
    <property type="component" value="Unplaced"/>
</dbReference>
<dbReference type="GeneID" id="54465249"/>
<dbReference type="Pfam" id="PF11951">
    <property type="entry name" value="Fungal_trans_2"/>
    <property type="match status" value="1"/>
</dbReference>
<keyword evidence="4" id="KW-1185">Reference proteome</keyword>
<dbReference type="SUPFAM" id="SSF57701">
    <property type="entry name" value="Zn2/Cys6 DNA-binding domain"/>
    <property type="match status" value="1"/>
</dbReference>
<dbReference type="InterPro" id="IPR001138">
    <property type="entry name" value="Zn2Cys6_DnaBD"/>
</dbReference>
<evidence type="ECO:0000313" key="3">
    <source>
        <dbReference type="EMBL" id="KAF2810410.1"/>
    </source>
</evidence>
<reference evidence="3 5" key="1">
    <citation type="journal article" date="2020" name="Stud. Mycol.">
        <title>101 Dothideomycetes genomes: a test case for predicting lifestyles and emergence of pathogens.</title>
        <authorList>
            <person name="Haridas S."/>
            <person name="Albert R."/>
            <person name="Binder M."/>
            <person name="Bloem J."/>
            <person name="Labutti K."/>
            <person name="Salamov A."/>
            <person name="Andreopoulos B."/>
            <person name="Baker S."/>
            <person name="Barry K."/>
            <person name="Bills G."/>
            <person name="Bluhm B."/>
            <person name="Cannon C."/>
            <person name="Castanera R."/>
            <person name="Culley D."/>
            <person name="Daum C."/>
            <person name="Ezra D."/>
            <person name="Gonzalez J."/>
            <person name="Henrissat B."/>
            <person name="Kuo A."/>
            <person name="Liang C."/>
            <person name="Lipzen A."/>
            <person name="Lutzoni F."/>
            <person name="Magnuson J."/>
            <person name="Mondo S."/>
            <person name="Nolan M."/>
            <person name="Ohm R."/>
            <person name="Pangilinan J."/>
            <person name="Park H.-J."/>
            <person name="Ramirez L."/>
            <person name="Alfaro M."/>
            <person name="Sun H."/>
            <person name="Tritt A."/>
            <person name="Yoshinaga Y."/>
            <person name="Zwiers L.-H."/>
            <person name="Turgeon B."/>
            <person name="Goodwin S."/>
            <person name="Spatafora J."/>
            <person name="Crous P."/>
            <person name="Grigoriev I."/>
        </authorList>
    </citation>
    <scope>NUCLEOTIDE SEQUENCE</scope>
    <source>
        <strain evidence="3 5">CBS 304.34</strain>
    </source>
</reference>
<keyword evidence="1" id="KW-0539">Nucleus</keyword>
<dbReference type="PANTHER" id="PTHR38791">
    <property type="entry name" value="ZN(II)2CYS6 TRANSCRIPTION FACTOR (EUROFUNG)-RELATED-RELATED"/>
    <property type="match status" value="1"/>
</dbReference>
<dbReference type="InterPro" id="IPR021858">
    <property type="entry name" value="Fun_TF"/>
</dbReference>
<dbReference type="CDD" id="cd00067">
    <property type="entry name" value="GAL4"/>
    <property type="match status" value="1"/>
</dbReference>
<dbReference type="EMBL" id="MU003700">
    <property type="protein sequence ID" value="KAF2810410.1"/>
    <property type="molecule type" value="Genomic_DNA"/>
</dbReference>
<dbReference type="PANTHER" id="PTHR38791:SF1">
    <property type="entry name" value="TRANSCRIPTION FACTOR, PUTATIVE-RELATED"/>
    <property type="match status" value="1"/>
</dbReference>
<evidence type="ECO:0000313" key="4">
    <source>
        <dbReference type="Proteomes" id="UP000504636"/>
    </source>
</evidence>
<dbReference type="GO" id="GO:0000981">
    <property type="term" value="F:DNA-binding transcription factor activity, RNA polymerase II-specific"/>
    <property type="evidence" value="ECO:0007669"/>
    <property type="project" value="InterPro"/>
</dbReference>